<dbReference type="Pfam" id="PF00226">
    <property type="entry name" value="DnaJ"/>
    <property type="match status" value="1"/>
</dbReference>
<evidence type="ECO:0000256" key="4">
    <source>
        <dbReference type="ARBA" id="ARBA00022833"/>
    </source>
</evidence>
<dbReference type="PANTHER" id="PTHR43096:SF36">
    <property type="entry name" value="CHAPERONE PROTEIN DNAJ 1, MITOCHONDRIAL"/>
    <property type="match status" value="1"/>
</dbReference>
<evidence type="ECO:0000259" key="8">
    <source>
        <dbReference type="PROSITE" id="PS51188"/>
    </source>
</evidence>
<dbReference type="InterPro" id="IPR001623">
    <property type="entry name" value="DnaJ_domain"/>
</dbReference>
<dbReference type="EnsemblPlants" id="ONIVA06G08680.1">
    <property type="protein sequence ID" value="ONIVA06G08680.1"/>
    <property type="gene ID" value="ONIVA06G08680"/>
</dbReference>
<dbReference type="InterPro" id="IPR008971">
    <property type="entry name" value="HSP40/DnaJ_pept-bd"/>
</dbReference>
<evidence type="ECO:0000256" key="1">
    <source>
        <dbReference type="ARBA" id="ARBA00022723"/>
    </source>
</evidence>
<accession>A0A0E0HMR3</accession>
<keyword evidence="10" id="KW-1185">Reference proteome</keyword>
<dbReference type="CDD" id="cd06257">
    <property type="entry name" value="DnaJ"/>
    <property type="match status" value="1"/>
</dbReference>
<dbReference type="SUPFAM" id="SSF49493">
    <property type="entry name" value="HSP40/DnaJ peptide-binding domain"/>
    <property type="match status" value="1"/>
</dbReference>
<dbReference type="InterPro" id="IPR002939">
    <property type="entry name" value="DnaJ_C"/>
</dbReference>
<keyword evidence="2" id="KW-0677">Repeat</keyword>
<name>A0A0E0HMR3_ORYNI</name>
<feature type="region of interest" description="Disordered" evidence="6">
    <location>
        <begin position="48"/>
        <end position="96"/>
    </location>
</feature>
<dbReference type="PRINTS" id="PR00625">
    <property type="entry name" value="JDOMAIN"/>
</dbReference>
<dbReference type="SUPFAM" id="SSF46565">
    <property type="entry name" value="Chaperone J-domain"/>
    <property type="match status" value="1"/>
</dbReference>
<sequence length="486" mass="53367">MKRSILGRQPTYAVETQNLFLLPQSTIPLPSPPRRLVEAARAASGIFSNPPLLPRSSSSSSSSHSLALGTSAPRASSTRLHGPRARPAARSPRAPPPPWMGRLGWLRLASRSLALRSGEVAAQGSKWIRHSTPCSSSGIYIGDKCYGRFMLTSFTLSRSFHATGQHSSPEKDYYKILGVPKDASQEEIKRAFHSLAKRYHPDTNRGNTAAKRTFQEIRDAYEANAHANDIEVEVNLSFRDAVKGCMKQVSFSAKNLCDSCDGRGYLANAKMYICPSCRGAGRVSINPFTSICTSCRGFGKVIKDYCLTCKGSGVVDGMKYGLILAIQFMYQRLDIVVDVEPYLEVASDPVFVRDGADIHVDKKISFTQAMLGGKVEVPTLDGTAEVKIPKGVQPGQVIVLRGKGLPNQAGYLGDQHVRFRIHFPSMVNERQRALLEEFAVEEATKEQSSFSAGNWWELVENMKGQTFLLGLGFLVLVHLLLTKTVN</sequence>
<dbReference type="InterPro" id="IPR036410">
    <property type="entry name" value="HSP_DnaJ_Cys-rich_dom_sf"/>
</dbReference>
<dbReference type="InterPro" id="IPR036869">
    <property type="entry name" value="J_dom_sf"/>
</dbReference>
<keyword evidence="4 5" id="KW-0862">Zinc</keyword>
<dbReference type="PANTHER" id="PTHR43096">
    <property type="entry name" value="DNAJ HOMOLOG 1, MITOCHONDRIAL-RELATED"/>
    <property type="match status" value="1"/>
</dbReference>
<feature type="compositionally biased region" description="Low complexity" evidence="6">
    <location>
        <begin position="56"/>
        <end position="65"/>
    </location>
</feature>
<evidence type="ECO:0008006" key="11">
    <source>
        <dbReference type="Google" id="ProtNLM"/>
    </source>
</evidence>
<reference evidence="9" key="2">
    <citation type="submission" date="2018-04" db="EMBL/GenBank/DDBJ databases">
        <title>OnivRS2 (Oryza nivara Reference Sequence Version 2).</title>
        <authorList>
            <person name="Zhang J."/>
            <person name="Kudrna D."/>
            <person name="Lee S."/>
            <person name="Talag J."/>
            <person name="Rajasekar S."/>
            <person name="Welchert J."/>
            <person name="Hsing Y.-I."/>
            <person name="Wing R.A."/>
        </authorList>
    </citation>
    <scope>NUCLEOTIDE SEQUENCE [LARGE SCALE GENOMIC DNA]</scope>
    <source>
        <strain evidence="9">SL10</strain>
    </source>
</reference>
<reference evidence="9" key="1">
    <citation type="submission" date="2015-04" db="UniProtKB">
        <authorList>
            <consortium name="EnsemblPlants"/>
        </authorList>
    </citation>
    <scope>IDENTIFICATION</scope>
    <source>
        <strain evidence="9">SL10</strain>
    </source>
</reference>
<dbReference type="Gramene" id="ONIVA06G08680.1">
    <property type="protein sequence ID" value="ONIVA06G08680.1"/>
    <property type="gene ID" value="ONIVA06G08680"/>
</dbReference>
<keyword evidence="3 5" id="KW-0863">Zinc-finger</keyword>
<evidence type="ECO:0000256" key="5">
    <source>
        <dbReference type="PROSITE-ProRule" id="PRU00546"/>
    </source>
</evidence>
<dbReference type="SMART" id="SM00271">
    <property type="entry name" value="DnaJ"/>
    <property type="match status" value="1"/>
</dbReference>
<dbReference type="Pfam" id="PF01556">
    <property type="entry name" value="DnaJ_C"/>
    <property type="match status" value="1"/>
</dbReference>
<dbReference type="PROSITE" id="PS50076">
    <property type="entry name" value="DNAJ_2"/>
    <property type="match status" value="1"/>
</dbReference>
<dbReference type="GO" id="GO:0005783">
    <property type="term" value="C:endoplasmic reticulum"/>
    <property type="evidence" value="ECO:0007669"/>
    <property type="project" value="UniProtKB-ARBA"/>
</dbReference>
<dbReference type="eggNOG" id="KOG0715">
    <property type="taxonomic scope" value="Eukaryota"/>
</dbReference>
<dbReference type="Proteomes" id="UP000006591">
    <property type="component" value="Chromosome 6"/>
</dbReference>
<dbReference type="InterPro" id="IPR001305">
    <property type="entry name" value="HSP_DnaJ_Cys-rich_dom"/>
</dbReference>
<dbReference type="STRING" id="4536.A0A0E0HMR3"/>
<dbReference type="GO" id="GO:0031072">
    <property type="term" value="F:heat shock protein binding"/>
    <property type="evidence" value="ECO:0007669"/>
    <property type="project" value="InterPro"/>
</dbReference>
<evidence type="ECO:0000313" key="9">
    <source>
        <dbReference type="EnsemblPlants" id="ONIVA06G08680.1"/>
    </source>
</evidence>
<dbReference type="PROSITE" id="PS51188">
    <property type="entry name" value="ZF_CR"/>
    <property type="match status" value="1"/>
</dbReference>
<evidence type="ECO:0000256" key="3">
    <source>
        <dbReference type="ARBA" id="ARBA00022771"/>
    </source>
</evidence>
<evidence type="ECO:0000256" key="6">
    <source>
        <dbReference type="SAM" id="MobiDB-lite"/>
    </source>
</evidence>
<feature type="domain" description="CR-type" evidence="8">
    <location>
        <begin position="244"/>
        <end position="318"/>
    </location>
</feature>
<proteinExistence type="predicted"/>
<dbReference type="GO" id="GO:0008270">
    <property type="term" value="F:zinc ion binding"/>
    <property type="evidence" value="ECO:0007669"/>
    <property type="project" value="UniProtKB-KW"/>
</dbReference>
<dbReference type="HOGENOM" id="CLU_017633_0_4_1"/>
<dbReference type="Pfam" id="PF00684">
    <property type="entry name" value="DnaJ_CXXCXGXG"/>
    <property type="match status" value="1"/>
</dbReference>
<dbReference type="SUPFAM" id="SSF57938">
    <property type="entry name" value="DnaJ/Hsp40 cysteine-rich domain"/>
    <property type="match status" value="1"/>
</dbReference>
<dbReference type="Gene3D" id="2.10.230.10">
    <property type="entry name" value="Heat shock protein DnaJ, cysteine-rich domain"/>
    <property type="match status" value="1"/>
</dbReference>
<feature type="zinc finger region" description="CR-type" evidence="5">
    <location>
        <begin position="244"/>
        <end position="318"/>
    </location>
</feature>
<evidence type="ECO:0000256" key="2">
    <source>
        <dbReference type="ARBA" id="ARBA00022737"/>
    </source>
</evidence>
<dbReference type="OMA" id="IRHSTPC"/>
<dbReference type="Gene3D" id="1.10.287.110">
    <property type="entry name" value="DnaJ domain"/>
    <property type="match status" value="1"/>
</dbReference>
<dbReference type="AlphaFoldDB" id="A0A0E0HMR3"/>
<dbReference type="GO" id="GO:0051082">
    <property type="term" value="F:unfolded protein binding"/>
    <property type="evidence" value="ECO:0007669"/>
    <property type="project" value="InterPro"/>
</dbReference>
<keyword evidence="1 5" id="KW-0479">Metal-binding</keyword>
<feature type="domain" description="J" evidence="7">
    <location>
        <begin position="172"/>
        <end position="229"/>
    </location>
</feature>
<dbReference type="Gene3D" id="2.60.260.20">
    <property type="entry name" value="Urease metallochaperone UreE, N-terminal domain"/>
    <property type="match status" value="2"/>
</dbReference>
<dbReference type="FunFam" id="2.60.260.20:FF:000005">
    <property type="entry name" value="Chaperone protein dnaJ 1, mitochondrial"/>
    <property type="match status" value="1"/>
</dbReference>
<organism evidence="9">
    <name type="scientific">Oryza nivara</name>
    <name type="common">Indian wild rice</name>
    <name type="synonym">Oryza sativa f. spontanea</name>
    <dbReference type="NCBI Taxonomy" id="4536"/>
    <lineage>
        <taxon>Eukaryota</taxon>
        <taxon>Viridiplantae</taxon>
        <taxon>Streptophyta</taxon>
        <taxon>Embryophyta</taxon>
        <taxon>Tracheophyta</taxon>
        <taxon>Spermatophyta</taxon>
        <taxon>Magnoliopsida</taxon>
        <taxon>Liliopsida</taxon>
        <taxon>Poales</taxon>
        <taxon>Poaceae</taxon>
        <taxon>BOP clade</taxon>
        <taxon>Oryzoideae</taxon>
        <taxon>Oryzeae</taxon>
        <taxon>Oryzinae</taxon>
        <taxon>Oryza</taxon>
    </lineage>
</organism>
<dbReference type="CDD" id="cd10747">
    <property type="entry name" value="DnaJ_C"/>
    <property type="match status" value="1"/>
</dbReference>
<evidence type="ECO:0000259" key="7">
    <source>
        <dbReference type="PROSITE" id="PS50076"/>
    </source>
</evidence>
<protein>
    <recommendedName>
        <fullName evidence="11">J domain-containing protein</fullName>
    </recommendedName>
</protein>
<evidence type="ECO:0000313" key="10">
    <source>
        <dbReference type="Proteomes" id="UP000006591"/>
    </source>
</evidence>
<dbReference type="GO" id="GO:0042026">
    <property type="term" value="P:protein refolding"/>
    <property type="evidence" value="ECO:0007669"/>
    <property type="project" value="TreeGrafter"/>
</dbReference>